<keyword evidence="2" id="KW-1185">Reference proteome</keyword>
<reference evidence="1 2" key="1">
    <citation type="submission" date="2014-11" db="EMBL/GenBank/DDBJ databases">
        <title>Genetic blueprint of the zoonotic pathogen Toxocara canis.</title>
        <authorList>
            <person name="Zhu X.-Q."/>
            <person name="Korhonen P.K."/>
            <person name="Cai H."/>
            <person name="Young N.D."/>
            <person name="Nejsum P."/>
            <person name="von Samson-Himmelstjerna G."/>
            <person name="Boag P.R."/>
            <person name="Tan P."/>
            <person name="Li Q."/>
            <person name="Min J."/>
            <person name="Yang Y."/>
            <person name="Wang X."/>
            <person name="Fang X."/>
            <person name="Hall R.S."/>
            <person name="Hofmann A."/>
            <person name="Sternberg P.W."/>
            <person name="Jex A.R."/>
            <person name="Gasser R.B."/>
        </authorList>
    </citation>
    <scope>NUCLEOTIDE SEQUENCE [LARGE SCALE GENOMIC DNA]</scope>
    <source>
        <strain evidence="1">PN_DK_2014</strain>
    </source>
</reference>
<evidence type="ECO:0000313" key="2">
    <source>
        <dbReference type="Proteomes" id="UP000031036"/>
    </source>
</evidence>
<feature type="non-terminal residue" evidence="1">
    <location>
        <position position="104"/>
    </location>
</feature>
<feature type="non-terminal residue" evidence="1">
    <location>
        <position position="1"/>
    </location>
</feature>
<comment type="caution">
    <text evidence="1">The sequence shown here is derived from an EMBL/GenBank/DDBJ whole genome shotgun (WGS) entry which is preliminary data.</text>
</comment>
<accession>A0A0B2V6Q5</accession>
<dbReference type="AlphaFoldDB" id="A0A0B2V6Q5"/>
<dbReference type="Proteomes" id="UP000031036">
    <property type="component" value="Unassembled WGS sequence"/>
</dbReference>
<evidence type="ECO:0000313" key="1">
    <source>
        <dbReference type="EMBL" id="KHN79126.1"/>
    </source>
</evidence>
<proteinExistence type="predicted"/>
<name>A0A0B2V6Q5_TOXCA</name>
<gene>
    <name evidence="1" type="ORF">Tcan_00553</name>
</gene>
<dbReference type="EMBL" id="JPKZ01001947">
    <property type="protein sequence ID" value="KHN79126.1"/>
    <property type="molecule type" value="Genomic_DNA"/>
</dbReference>
<organism evidence="1 2">
    <name type="scientific">Toxocara canis</name>
    <name type="common">Canine roundworm</name>
    <dbReference type="NCBI Taxonomy" id="6265"/>
    <lineage>
        <taxon>Eukaryota</taxon>
        <taxon>Metazoa</taxon>
        <taxon>Ecdysozoa</taxon>
        <taxon>Nematoda</taxon>
        <taxon>Chromadorea</taxon>
        <taxon>Rhabditida</taxon>
        <taxon>Spirurina</taxon>
        <taxon>Ascaridomorpha</taxon>
        <taxon>Ascaridoidea</taxon>
        <taxon>Toxocaridae</taxon>
        <taxon>Toxocara</taxon>
    </lineage>
</organism>
<sequence>ASKLVTISKISRVNTTQKGCAKGAREGNGEAHDACKGFSIICLNMYRRIDSERRPGVCKVRNIHSIYAVAMKTTPANGSQTHHFRAFCKQERGAITADIKQSSH</sequence>
<protein>
    <submittedName>
        <fullName evidence="1">Uncharacterized protein</fullName>
    </submittedName>
</protein>